<reference evidence="1" key="1">
    <citation type="journal article" date="2020" name="Nature">
        <title>Giant virus diversity and host interactions through global metagenomics.</title>
        <authorList>
            <person name="Schulz F."/>
            <person name="Roux S."/>
            <person name="Paez-Espino D."/>
            <person name="Jungbluth S."/>
            <person name="Walsh D.A."/>
            <person name="Denef V.J."/>
            <person name="McMahon K.D."/>
            <person name="Konstantinidis K.T."/>
            <person name="Eloe-Fadrosh E.A."/>
            <person name="Kyrpides N.C."/>
            <person name="Woyke T."/>
        </authorList>
    </citation>
    <scope>NUCLEOTIDE SEQUENCE</scope>
    <source>
        <strain evidence="1">GVMAG-M-3300024302-11</strain>
    </source>
</reference>
<accession>A0A6C0IW69</accession>
<proteinExistence type="predicted"/>
<dbReference type="AlphaFoldDB" id="A0A6C0IW69"/>
<sequence>MEEEKPQVKRTFDSYYRKKLLEKINNIKEKSQLVLIFKIVNRDIGNDYSENKSGIFFNMNLLSNDAIIEISDLINTFIETETENASENTEDKVTYKSYSDNEVEVYNSFGSRLSNQEKSILKKCKNFN</sequence>
<protein>
    <recommendedName>
        <fullName evidence="2">NET domain-containing protein</fullName>
    </recommendedName>
</protein>
<name>A0A6C0IW69_9ZZZZ</name>
<organism evidence="1">
    <name type="scientific">viral metagenome</name>
    <dbReference type="NCBI Taxonomy" id="1070528"/>
    <lineage>
        <taxon>unclassified sequences</taxon>
        <taxon>metagenomes</taxon>
        <taxon>organismal metagenomes</taxon>
    </lineage>
</organism>
<evidence type="ECO:0000313" key="1">
    <source>
        <dbReference type="EMBL" id="QHT96656.1"/>
    </source>
</evidence>
<dbReference type="EMBL" id="MN740262">
    <property type="protein sequence ID" value="QHT96656.1"/>
    <property type="molecule type" value="Genomic_DNA"/>
</dbReference>
<evidence type="ECO:0008006" key="2">
    <source>
        <dbReference type="Google" id="ProtNLM"/>
    </source>
</evidence>